<gene>
    <name evidence="2" type="ORF">CW751_03805</name>
</gene>
<dbReference type="GO" id="GO:0016787">
    <property type="term" value="F:hydrolase activity"/>
    <property type="evidence" value="ECO:0007669"/>
    <property type="project" value="UniProtKB-KW"/>
</dbReference>
<dbReference type="PANTHER" id="PTHR42663:SF6">
    <property type="entry name" value="HYDROLASE C777.06C-RELATED"/>
    <property type="match status" value="1"/>
</dbReference>
<evidence type="ECO:0000259" key="1">
    <source>
        <dbReference type="Pfam" id="PF12706"/>
    </source>
</evidence>
<keyword evidence="2" id="KW-0378">Hydrolase</keyword>
<accession>A0A2I0R4Z3</accession>
<name>A0A2I0R4Z3_9FLAO</name>
<protein>
    <submittedName>
        <fullName evidence="2">MBL fold metallo-hydrolase</fullName>
    </submittedName>
</protein>
<dbReference type="PANTHER" id="PTHR42663">
    <property type="entry name" value="HYDROLASE C777.06C-RELATED-RELATED"/>
    <property type="match status" value="1"/>
</dbReference>
<evidence type="ECO:0000313" key="3">
    <source>
        <dbReference type="Proteomes" id="UP000236654"/>
    </source>
</evidence>
<dbReference type="RefSeq" id="WP_101333675.1">
    <property type="nucleotide sequence ID" value="NZ_PJNI01000002.1"/>
</dbReference>
<comment type="caution">
    <text evidence="2">The sequence shown here is derived from an EMBL/GenBank/DDBJ whole genome shotgun (WGS) entry which is preliminary data.</text>
</comment>
<keyword evidence="3" id="KW-1185">Reference proteome</keyword>
<dbReference type="Gene3D" id="3.60.15.10">
    <property type="entry name" value="Ribonuclease Z/Hydroxyacylglutathione hydrolase-like"/>
    <property type="match status" value="1"/>
</dbReference>
<dbReference type="AlphaFoldDB" id="A0A2I0R4Z3"/>
<organism evidence="2 3">
    <name type="scientific">Brumimicrobium salinarum</name>
    <dbReference type="NCBI Taxonomy" id="2058658"/>
    <lineage>
        <taxon>Bacteria</taxon>
        <taxon>Pseudomonadati</taxon>
        <taxon>Bacteroidota</taxon>
        <taxon>Flavobacteriia</taxon>
        <taxon>Flavobacteriales</taxon>
        <taxon>Crocinitomicaceae</taxon>
        <taxon>Brumimicrobium</taxon>
    </lineage>
</organism>
<dbReference type="InterPro" id="IPR036866">
    <property type="entry name" value="RibonucZ/Hydroxyglut_hydro"/>
</dbReference>
<feature type="domain" description="Metallo-beta-lactamase" evidence="1">
    <location>
        <begin position="50"/>
        <end position="229"/>
    </location>
</feature>
<dbReference type="EMBL" id="PJNI01000002">
    <property type="protein sequence ID" value="PKR81661.1"/>
    <property type="molecule type" value="Genomic_DNA"/>
</dbReference>
<evidence type="ECO:0000313" key="2">
    <source>
        <dbReference type="EMBL" id="PKR81661.1"/>
    </source>
</evidence>
<dbReference type="Pfam" id="PF12706">
    <property type="entry name" value="Lactamase_B_2"/>
    <property type="match status" value="1"/>
</dbReference>
<dbReference type="InterPro" id="IPR001279">
    <property type="entry name" value="Metallo-B-lactamas"/>
</dbReference>
<sequence>MKNKFEVRVLGSGTSQGVPVIGCNCEVCRSNNQKDKRLRSSILFSWNNQNYVIDSGPDFRQQMLREDITSLRAVIYTHEHKDHVAGMDDVRAFNFIEKRDMELFCTEAVATTLRREFHYAFGENLYPGVPRVKINLIDNAPFQLPDGPIITPILGYHYKMPVFGYRIGDFAYMTDVKTIPIDELRKLEGVKTLILDCLREEPHISHLNLEEALDIINYLKPDKTYLTHISHFFGTHEGISKKLPNSVRPAYDGLRIVIS</sequence>
<dbReference type="OrthoDB" id="9781189at2"/>
<dbReference type="CDD" id="cd16279">
    <property type="entry name" value="metallo-hydrolase-like_MBL-fold"/>
    <property type="match status" value="1"/>
</dbReference>
<dbReference type="Proteomes" id="UP000236654">
    <property type="component" value="Unassembled WGS sequence"/>
</dbReference>
<dbReference type="SUPFAM" id="SSF56281">
    <property type="entry name" value="Metallo-hydrolase/oxidoreductase"/>
    <property type="match status" value="1"/>
</dbReference>
<proteinExistence type="predicted"/>
<reference evidence="2 3" key="1">
    <citation type="submission" date="2017-12" db="EMBL/GenBank/DDBJ databases">
        <title>The draft genome sequence of Brumimicrobium saltpan LHR20.</title>
        <authorList>
            <person name="Do Z.-J."/>
            <person name="Luo H.-R."/>
        </authorList>
    </citation>
    <scope>NUCLEOTIDE SEQUENCE [LARGE SCALE GENOMIC DNA]</scope>
    <source>
        <strain evidence="2 3">LHR20</strain>
    </source>
</reference>